<dbReference type="GO" id="GO:0016787">
    <property type="term" value="F:hydrolase activity"/>
    <property type="evidence" value="ECO:0007669"/>
    <property type="project" value="InterPro"/>
</dbReference>
<dbReference type="AlphaFoldDB" id="A0AAJ0BAW1"/>
<dbReference type="PANTHER" id="PTHR12905:SF0">
    <property type="entry name" value="CALCINEURIN-LIKE PHOSPHOESTERASE DOMAIN-CONTAINING PROTEIN"/>
    <property type="match status" value="1"/>
</dbReference>
<dbReference type="EMBL" id="MU839836">
    <property type="protein sequence ID" value="KAK1753949.1"/>
    <property type="molecule type" value="Genomic_DNA"/>
</dbReference>
<reference evidence="2" key="1">
    <citation type="submission" date="2023-06" db="EMBL/GenBank/DDBJ databases">
        <title>Genome-scale phylogeny and comparative genomics of the fungal order Sordariales.</title>
        <authorList>
            <consortium name="Lawrence Berkeley National Laboratory"/>
            <person name="Hensen N."/>
            <person name="Bonometti L."/>
            <person name="Westerberg I."/>
            <person name="Brannstrom I.O."/>
            <person name="Guillou S."/>
            <person name="Cros-Aarteil S."/>
            <person name="Calhoun S."/>
            <person name="Haridas S."/>
            <person name="Kuo A."/>
            <person name="Mondo S."/>
            <person name="Pangilinan J."/>
            <person name="Riley R."/>
            <person name="Labutti K."/>
            <person name="Andreopoulos B."/>
            <person name="Lipzen A."/>
            <person name="Chen C."/>
            <person name="Yanf M."/>
            <person name="Daum C."/>
            <person name="Ng V."/>
            <person name="Clum A."/>
            <person name="Steindorff A."/>
            <person name="Ohm R."/>
            <person name="Martin F."/>
            <person name="Silar P."/>
            <person name="Natvig D."/>
            <person name="Lalanne C."/>
            <person name="Gautier V."/>
            <person name="Ament-Velasquez S.L."/>
            <person name="Kruys A."/>
            <person name="Hutchinson M.I."/>
            <person name="Powell A.J."/>
            <person name="Barry K."/>
            <person name="Miller A.N."/>
            <person name="Grigoriev I.V."/>
            <person name="Debuchy R."/>
            <person name="Gladieux P."/>
            <person name="Thoren M.H."/>
            <person name="Johannesson H."/>
        </authorList>
    </citation>
    <scope>NUCLEOTIDE SEQUENCE</scope>
    <source>
        <strain evidence="2">PSN4</strain>
    </source>
</reference>
<dbReference type="PANTHER" id="PTHR12905">
    <property type="entry name" value="METALLOPHOSPHOESTERASE"/>
    <property type="match status" value="1"/>
</dbReference>
<protein>
    <submittedName>
        <fullName evidence="2">Metallo-dependent phosphatase-like protein</fullName>
    </submittedName>
</protein>
<organism evidence="2 3">
    <name type="scientific">Echria macrotheca</name>
    <dbReference type="NCBI Taxonomy" id="438768"/>
    <lineage>
        <taxon>Eukaryota</taxon>
        <taxon>Fungi</taxon>
        <taxon>Dikarya</taxon>
        <taxon>Ascomycota</taxon>
        <taxon>Pezizomycotina</taxon>
        <taxon>Sordariomycetes</taxon>
        <taxon>Sordariomycetidae</taxon>
        <taxon>Sordariales</taxon>
        <taxon>Schizotheciaceae</taxon>
        <taxon>Echria</taxon>
    </lineage>
</organism>
<accession>A0AAJ0BAW1</accession>
<evidence type="ECO:0000313" key="3">
    <source>
        <dbReference type="Proteomes" id="UP001239445"/>
    </source>
</evidence>
<proteinExistence type="predicted"/>
<sequence>MRRSLPDVPTEILVISDTCASEAVNQLVFPPRTVDVAIHCGNLTQYSELDEFHTTLDLMKKIPARRKLVIAGNNDFALDKQSFAEIRRAAEGTPSEDSDGEDKTAEKEYYGDIGDARHLFERKDIKEAGIVYLTPGSHQFHLANGANLTVYACPCTPDVRHGDGFQYTRTKGHDFDIKNNIDVVITHGPPMGILDVRCNNTHSGCEQLFAAVARARPRLHCFGHIRQGWGAKLVAWRDPPSANPSYLTDIDNDKSVVVDTLDTYHPRNGDTSGDLADKSSRLSKLRETGYRATEWPSRSGGPVGPGKSTLFVNASIQSATNAQPQIPWPDVCNTPTADLTTTGLRSRRSGWLETCGLGMIKSGVTALCGAFGGCTRITTCRHFVNTKTPRHHRTDQNLDAAQLQTCPT</sequence>
<dbReference type="InterPro" id="IPR051693">
    <property type="entry name" value="UPF0046_metallophosphoest"/>
</dbReference>
<evidence type="ECO:0000313" key="2">
    <source>
        <dbReference type="EMBL" id="KAK1753949.1"/>
    </source>
</evidence>
<dbReference type="InterPro" id="IPR004843">
    <property type="entry name" value="Calcineurin-like_PHP"/>
</dbReference>
<gene>
    <name evidence="2" type="ORF">QBC47DRAFT_346574</name>
</gene>
<keyword evidence="3" id="KW-1185">Reference proteome</keyword>
<name>A0AAJ0BAW1_9PEZI</name>
<dbReference type="Pfam" id="PF00149">
    <property type="entry name" value="Metallophos"/>
    <property type="match status" value="1"/>
</dbReference>
<dbReference type="CDD" id="cd07379">
    <property type="entry name" value="MPP_239FB"/>
    <property type="match status" value="1"/>
</dbReference>
<feature type="domain" description="Calcineurin-like phosphoesterase" evidence="1">
    <location>
        <begin position="12"/>
        <end position="225"/>
    </location>
</feature>
<dbReference type="Gene3D" id="3.60.21.10">
    <property type="match status" value="1"/>
</dbReference>
<dbReference type="SUPFAM" id="SSF56300">
    <property type="entry name" value="Metallo-dependent phosphatases"/>
    <property type="match status" value="1"/>
</dbReference>
<dbReference type="Proteomes" id="UP001239445">
    <property type="component" value="Unassembled WGS sequence"/>
</dbReference>
<comment type="caution">
    <text evidence="2">The sequence shown here is derived from an EMBL/GenBank/DDBJ whole genome shotgun (WGS) entry which is preliminary data.</text>
</comment>
<evidence type="ECO:0000259" key="1">
    <source>
        <dbReference type="Pfam" id="PF00149"/>
    </source>
</evidence>
<dbReference type="InterPro" id="IPR029052">
    <property type="entry name" value="Metallo-depent_PP-like"/>
</dbReference>